<dbReference type="EMBL" id="AZEX01000064">
    <property type="protein sequence ID" value="KRL58650.1"/>
    <property type="molecule type" value="Genomic_DNA"/>
</dbReference>
<dbReference type="InterPro" id="IPR006464">
    <property type="entry name" value="AcTrfase_RimI/Ard1"/>
</dbReference>
<keyword evidence="4" id="KW-0012">Acyltransferase</keyword>
<protein>
    <submittedName>
        <fullName evidence="6">Ribosomal-protein-alanine acetyltransferase</fullName>
    </submittedName>
</protein>
<comment type="caution">
    <text evidence="6">The sequence shown here is derived from an EMBL/GenBank/DDBJ whole genome shotgun (WGS) entry which is preliminary data.</text>
</comment>
<dbReference type="RefSeq" id="WP_025082737.1">
    <property type="nucleotide sequence ID" value="NZ_AZEX01000064.1"/>
</dbReference>
<dbReference type="PANTHER" id="PTHR43420:SF44">
    <property type="entry name" value="ACETYLTRANSFERASE YPEA"/>
    <property type="match status" value="1"/>
</dbReference>
<dbReference type="OrthoDB" id="9794566at2"/>
<dbReference type="AlphaFoldDB" id="A0A0R1RWA4"/>
<dbReference type="CDD" id="cd04301">
    <property type="entry name" value="NAT_SF"/>
    <property type="match status" value="1"/>
</dbReference>
<evidence type="ECO:0000256" key="2">
    <source>
        <dbReference type="ARBA" id="ARBA00022490"/>
    </source>
</evidence>
<dbReference type="NCBIfam" id="TIGR01575">
    <property type="entry name" value="rimI"/>
    <property type="match status" value="1"/>
</dbReference>
<dbReference type="PROSITE" id="PS51186">
    <property type="entry name" value="GNAT"/>
    <property type="match status" value="1"/>
</dbReference>
<comment type="similarity">
    <text evidence="1">Belongs to the acetyltransferase family. RimI subfamily.</text>
</comment>
<accession>A0A0R1RWA4</accession>
<dbReference type="SUPFAM" id="SSF55729">
    <property type="entry name" value="Acyl-CoA N-acyltransferases (Nat)"/>
    <property type="match status" value="1"/>
</dbReference>
<reference evidence="6 7" key="1">
    <citation type="journal article" date="2015" name="Genome Announc.">
        <title>Expanding the biotechnology potential of lactobacilli through comparative genomics of 213 strains and associated genera.</title>
        <authorList>
            <person name="Sun Z."/>
            <person name="Harris H.M."/>
            <person name="McCann A."/>
            <person name="Guo C."/>
            <person name="Argimon S."/>
            <person name="Zhang W."/>
            <person name="Yang X."/>
            <person name="Jeffery I.B."/>
            <person name="Cooney J.C."/>
            <person name="Kagawa T.F."/>
            <person name="Liu W."/>
            <person name="Song Y."/>
            <person name="Salvetti E."/>
            <person name="Wrobel A."/>
            <person name="Rasinkangas P."/>
            <person name="Parkhill J."/>
            <person name="Rea M.C."/>
            <person name="O'Sullivan O."/>
            <person name="Ritari J."/>
            <person name="Douillard F.P."/>
            <person name="Paul Ross R."/>
            <person name="Yang R."/>
            <person name="Briner A.E."/>
            <person name="Felis G.E."/>
            <person name="de Vos W.M."/>
            <person name="Barrangou R."/>
            <person name="Klaenhammer T.R."/>
            <person name="Caufield P.W."/>
            <person name="Cui Y."/>
            <person name="Zhang H."/>
            <person name="O'Toole P.W."/>
        </authorList>
    </citation>
    <scope>NUCLEOTIDE SEQUENCE [LARGE SCALE GENOMIC DNA]</scope>
    <source>
        <strain evidence="6 7">DSM 14340</strain>
    </source>
</reference>
<evidence type="ECO:0000313" key="7">
    <source>
        <dbReference type="Proteomes" id="UP000051264"/>
    </source>
</evidence>
<dbReference type="PATRIC" id="fig|1423747.3.peg.81"/>
<keyword evidence="3 6" id="KW-0808">Transferase</keyword>
<dbReference type="Pfam" id="PF00583">
    <property type="entry name" value="Acetyltransf_1"/>
    <property type="match status" value="1"/>
</dbReference>
<evidence type="ECO:0000259" key="5">
    <source>
        <dbReference type="PROSITE" id="PS51186"/>
    </source>
</evidence>
<feature type="domain" description="N-acetyltransferase" evidence="5">
    <location>
        <begin position="33"/>
        <end position="180"/>
    </location>
</feature>
<dbReference type="InterPro" id="IPR016181">
    <property type="entry name" value="Acyl_CoA_acyltransferase"/>
</dbReference>
<name>A0A0R1RWA4_9LACO</name>
<evidence type="ECO:0000313" key="6">
    <source>
        <dbReference type="EMBL" id="KRL58650.1"/>
    </source>
</evidence>
<dbReference type="eggNOG" id="COG0456">
    <property type="taxonomic scope" value="Bacteria"/>
</dbReference>
<dbReference type="Gene3D" id="3.40.630.30">
    <property type="match status" value="1"/>
</dbReference>
<sequence length="183" mass="21418">MWNKFKVYLQPRVWLKRELPYTTEQVEIDAQSFYLARAEQSDIPALIEIERAVYAGKTPWDRWAFASELNKRRTSIYLVLCQGSEVVAFIGAWFSANEAHITNIAVRPSYQRRGIGHFLVHKMVQLARDYPSQKITLEVRASNEGAQSVYQRMGFKVVRTRRNYYIQEKEDAFSMCRLLSQQG</sequence>
<evidence type="ECO:0000256" key="4">
    <source>
        <dbReference type="ARBA" id="ARBA00023315"/>
    </source>
</evidence>
<dbReference type="GO" id="GO:0008080">
    <property type="term" value="F:N-acetyltransferase activity"/>
    <property type="evidence" value="ECO:0007669"/>
    <property type="project" value="InterPro"/>
</dbReference>
<dbReference type="PANTHER" id="PTHR43420">
    <property type="entry name" value="ACETYLTRANSFERASE"/>
    <property type="match status" value="1"/>
</dbReference>
<keyword evidence="2" id="KW-0963">Cytoplasm</keyword>
<evidence type="ECO:0000256" key="3">
    <source>
        <dbReference type="ARBA" id="ARBA00022679"/>
    </source>
</evidence>
<proteinExistence type="inferred from homology"/>
<dbReference type="STRING" id="1423747.FC69_GL000080"/>
<gene>
    <name evidence="6" type="ORF">FC69_GL000080</name>
</gene>
<dbReference type="InterPro" id="IPR000182">
    <property type="entry name" value="GNAT_dom"/>
</dbReference>
<dbReference type="InterPro" id="IPR050680">
    <property type="entry name" value="YpeA/RimI_acetyltransf"/>
</dbReference>
<organism evidence="6 7">
    <name type="scientific">Latilactobacillus fuchuensis DSM 14340 = JCM 11249</name>
    <dbReference type="NCBI Taxonomy" id="1423747"/>
    <lineage>
        <taxon>Bacteria</taxon>
        <taxon>Bacillati</taxon>
        <taxon>Bacillota</taxon>
        <taxon>Bacilli</taxon>
        <taxon>Lactobacillales</taxon>
        <taxon>Lactobacillaceae</taxon>
        <taxon>Latilactobacillus</taxon>
    </lineage>
</organism>
<evidence type="ECO:0000256" key="1">
    <source>
        <dbReference type="ARBA" id="ARBA00005395"/>
    </source>
</evidence>
<dbReference type="Proteomes" id="UP000051264">
    <property type="component" value="Unassembled WGS sequence"/>
</dbReference>